<dbReference type="InterPro" id="IPR053150">
    <property type="entry name" value="Teicoplanin_resist-assoc"/>
</dbReference>
<accession>A0ABW5WAC5</accession>
<feature type="transmembrane region" description="Helical" evidence="1">
    <location>
        <begin position="90"/>
        <end position="110"/>
    </location>
</feature>
<sequence length="235" mass="25237">MDFLLDHFGSLLPLAMLTLAPAAATWWVLSARRSRRGPARPAAATAALDVAIALLAGWVLALVFLPFPGPGAVHLVPGTDLLAATRDEDAFWQVAANVVMLLPLGVLLPLRWAWWREQPRVTVAALCGSSGIEVLQHVVGMGRICSTDDVLVNTLGAAAGAALVTRPSPRTGRHDVAEFRRYRNQAARLARAHEACRIAQTSTRDRTPPVRDGAESARYLSTRMSIPGPRGMSAK</sequence>
<evidence type="ECO:0000259" key="2">
    <source>
        <dbReference type="Pfam" id="PF04892"/>
    </source>
</evidence>
<evidence type="ECO:0000313" key="4">
    <source>
        <dbReference type="Proteomes" id="UP001597478"/>
    </source>
</evidence>
<feature type="transmembrane region" description="Helical" evidence="1">
    <location>
        <begin position="12"/>
        <end position="30"/>
    </location>
</feature>
<keyword evidence="1" id="KW-0812">Transmembrane</keyword>
<dbReference type="Pfam" id="PF04892">
    <property type="entry name" value="VanZ"/>
    <property type="match status" value="1"/>
</dbReference>
<dbReference type="RefSeq" id="WP_377393873.1">
    <property type="nucleotide sequence ID" value="NZ_JBHSAN010000047.1"/>
</dbReference>
<dbReference type="InterPro" id="IPR006976">
    <property type="entry name" value="VanZ-like"/>
</dbReference>
<keyword evidence="1" id="KW-1133">Transmembrane helix</keyword>
<protein>
    <submittedName>
        <fullName evidence="3">VanZ family protein</fullName>
    </submittedName>
</protein>
<dbReference type="Proteomes" id="UP001597478">
    <property type="component" value="Unassembled WGS sequence"/>
</dbReference>
<dbReference type="PANTHER" id="PTHR36834:SF1">
    <property type="entry name" value="INTEGRAL MEMBRANE PROTEIN"/>
    <property type="match status" value="1"/>
</dbReference>
<gene>
    <name evidence="3" type="ORF">ACFS2C_13530</name>
</gene>
<reference evidence="4" key="1">
    <citation type="journal article" date="2019" name="Int. J. Syst. Evol. Microbiol.">
        <title>The Global Catalogue of Microorganisms (GCM) 10K type strain sequencing project: providing services to taxonomists for standard genome sequencing and annotation.</title>
        <authorList>
            <consortium name="The Broad Institute Genomics Platform"/>
            <consortium name="The Broad Institute Genome Sequencing Center for Infectious Disease"/>
            <person name="Wu L."/>
            <person name="Ma J."/>
        </authorList>
    </citation>
    <scope>NUCLEOTIDE SEQUENCE [LARGE SCALE GENOMIC DNA]</scope>
    <source>
        <strain evidence="4">IBRC-M 10906</strain>
    </source>
</reference>
<evidence type="ECO:0000313" key="3">
    <source>
        <dbReference type="EMBL" id="MFD2800419.1"/>
    </source>
</evidence>
<comment type="caution">
    <text evidence="3">The sequence shown here is derived from an EMBL/GenBank/DDBJ whole genome shotgun (WGS) entry which is preliminary data.</text>
</comment>
<organism evidence="3 4">
    <name type="scientific">Prauserella oleivorans</name>
    <dbReference type="NCBI Taxonomy" id="1478153"/>
    <lineage>
        <taxon>Bacteria</taxon>
        <taxon>Bacillati</taxon>
        <taxon>Actinomycetota</taxon>
        <taxon>Actinomycetes</taxon>
        <taxon>Pseudonocardiales</taxon>
        <taxon>Pseudonocardiaceae</taxon>
        <taxon>Prauserella</taxon>
    </lineage>
</organism>
<dbReference type="PANTHER" id="PTHR36834">
    <property type="entry name" value="MEMBRANE PROTEIN-RELATED"/>
    <property type="match status" value="1"/>
</dbReference>
<feature type="domain" description="VanZ-like" evidence="2">
    <location>
        <begin position="57"/>
        <end position="164"/>
    </location>
</feature>
<keyword evidence="1" id="KW-0472">Membrane</keyword>
<dbReference type="EMBL" id="JBHUOF010000015">
    <property type="protein sequence ID" value="MFD2800419.1"/>
    <property type="molecule type" value="Genomic_DNA"/>
</dbReference>
<feature type="transmembrane region" description="Helical" evidence="1">
    <location>
        <begin position="42"/>
        <end position="67"/>
    </location>
</feature>
<keyword evidence="4" id="KW-1185">Reference proteome</keyword>
<proteinExistence type="predicted"/>
<name>A0ABW5WAC5_9PSEU</name>
<evidence type="ECO:0000256" key="1">
    <source>
        <dbReference type="SAM" id="Phobius"/>
    </source>
</evidence>